<accession>L1I4P0</accession>
<dbReference type="OrthoDB" id="539213at2759"/>
<feature type="non-terminal residue" evidence="2">
    <location>
        <position position="90"/>
    </location>
</feature>
<dbReference type="PaxDb" id="55529-EKX31062"/>
<feature type="repeat" description="ANK" evidence="1">
    <location>
        <begin position="40"/>
        <end position="72"/>
    </location>
</feature>
<evidence type="ECO:0000313" key="3">
    <source>
        <dbReference type="EnsemblProtists" id="EKX31062"/>
    </source>
</evidence>
<dbReference type="InterPro" id="IPR036770">
    <property type="entry name" value="Ankyrin_rpt-contain_sf"/>
</dbReference>
<dbReference type="EnsemblProtists" id="EKX31062">
    <property type="protein sequence ID" value="EKX31062"/>
    <property type="gene ID" value="GUITHDRAFT_83466"/>
</dbReference>
<evidence type="ECO:0000256" key="1">
    <source>
        <dbReference type="PROSITE-ProRule" id="PRU00023"/>
    </source>
</evidence>
<dbReference type="InterPro" id="IPR039323">
    <property type="entry name" value="ANKRD_45/46/60"/>
</dbReference>
<dbReference type="RefSeq" id="XP_005818042.1">
    <property type="nucleotide sequence ID" value="XM_005817985.1"/>
</dbReference>
<dbReference type="PANTHER" id="PTHR22677">
    <property type="entry name" value="ANKYRIN REPEAT DOMAIN-CONTAINING PROTEIN 60"/>
    <property type="match status" value="1"/>
</dbReference>
<gene>
    <name evidence="2" type="ORF">GUITHDRAFT_83466</name>
</gene>
<reference evidence="4" key="2">
    <citation type="submission" date="2012-11" db="EMBL/GenBank/DDBJ databases">
        <authorList>
            <person name="Kuo A."/>
            <person name="Curtis B.A."/>
            <person name="Tanifuji G."/>
            <person name="Burki F."/>
            <person name="Gruber A."/>
            <person name="Irimia M."/>
            <person name="Maruyama S."/>
            <person name="Arias M.C."/>
            <person name="Ball S.G."/>
            <person name="Gile G.H."/>
            <person name="Hirakawa Y."/>
            <person name="Hopkins J.F."/>
            <person name="Rensing S.A."/>
            <person name="Schmutz J."/>
            <person name="Symeonidi A."/>
            <person name="Elias M."/>
            <person name="Eveleigh R.J."/>
            <person name="Herman E.K."/>
            <person name="Klute M.J."/>
            <person name="Nakayama T."/>
            <person name="Obornik M."/>
            <person name="Reyes-Prieto A."/>
            <person name="Armbrust E.V."/>
            <person name="Aves S.J."/>
            <person name="Beiko R.G."/>
            <person name="Coutinho P."/>
            <person name="Dacks J.B."/>
            <person name="Durnford D.G."/>
            <person name="Fast N.M."/>
            <person name="Green B.R."/>
            <person name="Grisdale C."/>
            <person name="Hempe F."/>
            <person name="Henrissat B."/>
            <person name="Hoppner M.P."/>
            <person name="Ishida K.-I."/>
            <person name="Kim E."/>
            <person name="Koreny L."/>
            <person name="Kroth P.G."/>
            <person name="Liu Y."/>
            <person name="Malik S.-B."/>
            <person name="Maier U.G."/>
            <person name="McRose D."/>
            <person name="Mock T."/>
            <person name="Neilson J.A."/>
            <person name="Onodera N.T."/>
            <person name="Poole A.M."/>
            <person name="Pritham E.J."/>
            <person name="Richards T.A."/>
            <person name="Rocap G."/>
            <person name="Roy S.W."/>
            <person name="Sarai C."/>
            <person name="Schaack S."/>
            <person name="Shirato S."/>
            <person name="Slamovits C.H."/>
            <person name="Spencer D.F."/>
            <person name="Suzuki S."/>
            <person name="Worden A.Z."/>
            <person name="Zauner S."/>
            <person name="Barry K."/>
            <person name="Bell C."/>
            <person name="Bharti A.K."/>
            <person name="Crow J.A."/>
            <person name="Grimwood J."/>
            <person name="Kramer R."/>
            <person name="Lindquist E."/>
            <person name="Lucas S."/>
            <person name="Salamov A."/>
            <person name="McFadden G.I."/>
            <person name="Lane C.E."/>
            <person name="Keeling P.J."/>
            <person name="Gray M.W."/>
            <person name="Grigoriev I.V."/>
            <person name="Archibald J.M."/>
        </authorList>
    </citation>
    <scope>NUCLEOTIDE SEQUENCE</scope>
    <source>
        <strain evidence="4">CCMP2712</strain>
    </source>
</reference>
<evidence type="ECO:0000313" key="2">
    <source>
        <dbReference type="EMBL" id="EKX31062.1"/>
    </source>
</evidence>
<dbReference type="SUPFAM" id="SSF48403">
    <property type="entry name" value="Ankyrin repeat"/>
    <property type="match status" value="1"/>
</dbReference>
<sequence>MSRSGQHGEPPTVTAVVRGQGELIGLLKATGCDMDERTEDGRTGLHVAGMLGRAGSVRELIEAGAEVGAKDVERKTLVHWAAEYGHMEVL</sequence>
<dbReference type="PROSITE" id="PS50088">
    <property type="entry name" value="ANK_REPEAT"/>
    <property type="match status" value="1"/>
</dbReference>
<name>L1I4P0_GUITC</name>
<proteinExistence type="predicted"/>
<dbReference type="PROSITE" id="PS50297">
    <property type="entry name" value="ANK_REP_REGION"/>
    <property type="match status" value="1"/>
</dbReference>
<dbReference type="KEGG" id="gtt:GUITHDRAFT_83466"/>
<dbReference type="Pfam" id="PF12796">
    <property type="entry name" value="Ank_2"/>
    <property type="match status" value="1"/>
</dbReference>
<keyword evidence="1" id="KW-0040">ANK repeat</keyword>
<dbReference type="EMBL" id="JH993376">
    <property type="protein sequence ID" value="EKX31062.1"/>
    <property type="molecule type" value="Genomic_DNA"/>
</dbReference>
<dbReference type="AlphaFoldDB" id="L1I4P0"/>
<protein>
    <submittedName>
        <fullName evidence="2 3">Uncharacterized protein</fullName>
    </submittedName>
</protein>
<dbReference type="Proteomes" id="UP000011087">
    <property type="component" value="Unassembled WGS sequence"/>
</dbReference>
<reference evidence="2 4" key="1">
    <citation type="journal article" date="2012" name="Nature">
        <title>Algal genomes reveal evolutionary mosaicism and the fate of nucleomorphs.</title>
        <authorList>
            <consortium name="DOE Joint Genome Institute"/>
            <person name="Curtis B.A."/>
            <person name="Tanifuji G."/>
            <person name="Burki F."/>
            <person name="Gruber A."/>
            <person name="Irimia M."/>
            <person name="Maruyama S."/>
            <person name="Arias M.C."/>
            <person name="Ball S.G."/>
            <person name="Gile G.H."/>
            <person name="Hirakawa Y."/>
            <person name="Hopkins J.F."/>
            <person name="Kuo A."/>
            <person name="Rensing S.A."/>
            <person name="Schmutz J."/>
            <person name="Symeonidi A."/>
            <person name="Elias M."/>
            <person name="Eveleigh R.J."/>
            <person name="Herman E.K."/>
            <person name="Klute M.J."/>
            <person name="Nakayama T."/>
            <person name="Obornik M."/>
            <person name="Reyes-Prieto A."/>
            <person name="Armbrust E.V."/>
            <person name="Aves S.J."/>
            <person name="Beiko R.G."/>
            <person name="Coutinho P."/>
            <person name="Dacks J.B."/>
            <person name="Durnford D.G."/>
            <person name="Fast N.M."/>
            <person name="Green B.R."/>
            <person name="Grisdale C.J."/>
            <person name="Hempel F."/>
            <person name="Henrissat B."/>
            <person name="Hoppner M.P."/>
            <person name="Ishida K."/>
            <person name="Kim E."/>
            <person name="Koreny L."/>
            <person name="Kroth P.G."/>
            <person name="Liu Y."/>
            <person name="Malik S.B."/>
            <person name="Maier U.G."/>
            <person name="McRose D."/>
            <person name="Mock T."/>
            <person name="Neilson J.A."/>
            <person name="Onodera N.T."/>
            <person name="Poole A.M."/>
            <person name="Pritham E.J."/>
            <person name="Richards T.A."/>
            <person name="Rocap G."/>
            <person name="Roy S.W."/>
            <person name="Sarai C."/>
            <person name="Schaack S."/>
            <person name="Shirato S."/>
            <person name="Slamovits C.H."/>
            <person name="Spencer D.F."/>
            <person name="Suzuki S."/>
            <person name="Worden A.Z."/>
            <person name="Zauner S."/>
            <person name="Barry K."/>
            <person name="Bell C."/>
            <person name="Bharti A.K."/>
            <person name="Crow J.A."/>
            <person name="Grimwood J."/>
            <person name="Kramer R."/>
            <person name="Lindquist E."/>
            <person name="Lucas S."/>
            <person name="Salamov A."/>
            <person name="McFadden G.I."/>
            <person name="Lane C.E."/>
            <person name="Keeling P.J."/>
            <person name="Gray M.W."/>
            <person name="Grigoriev I.V."/>
            <person name="Archibald J.M."/>
        </authorList>
    </citation>
    <scope>NUCLEOTIDE SEQUENCE</scope>
    <source>
        <strain evidence="2 4">CCMP2712</strain>
    </source>
</reference>
<dbReference type="Gene3D" id="1.25.40.20">
    <property type="entry name" value="Ankyrin repeat-containing domain"/>
    <property type="match status" value="1"/>
</dbReference>
<organism evidence="2">
    <name type="scientific">Guillardia theta (strain CCMP2712)</name>
    <name type="common">Cryptophyte</name>
    <dbReference type="NCBI Taxonomy" id="905079"/>
    <lineage>
        <taxon>Eukaryota</taxon>
        <taxon>Cryptophyceae</taxon>
        <taxon>Pyrenomonadales</taxon>
        <taxon>Geminigeraceae</taxon>
        <taxon>Guillardia</taxon>
    </lineage>
</organism>
<dbReference type="InterPro" id="IPR002110">
    <property type="entry name" value="Ankyrin_rpt"/>
</dbReference>
<reference evidence="3" key="3">
    <citation type="submission" date="2016-03" db="UniProtKB">
        <authorList>
            <consortium name="EnsemblProtists"/>
        </authorList>
    </citation>
    <scope>IDENTIFICATION</scope>
</reference>
<dbReference type="HOGENOM" id="CLU_000134_45_5_1"/>
<evidence type="ECO:0000313" key="4">
    <source>
        <dbReference type="Proteomes" id="UP000011087"/>
    </source>
</evidence>
<keyword evidence="4" id="KW-1185">Reference proteome</keyword>
<dbReference type="PANTHER" id="PTHR22677:SF4">
    <property type="entry name" value="USHER SYNDROME TYPE-1G PROTEIN-LIKE PROTEIN"/>
    <property type="match status" value="1"/>
</dbReference>
<dbReference type="GeneID" id="17287783"/>